<reference evidence="6" key="1">
    <citation type="submission" date="2020-04" db="EMBL/GenBank/DDBJ databases">
        <title>Deep metagenomics examines the oral microbiome during advanced dental caries in children, revealing novel taxa and co-occurrences with host molecules.</title>
        <authorList>
            <person name="Baker J.L."/>
            <person name="Morton J.T."/>
            <person name="Dinis M."/>
            <person name="Alvarez R."/>
            <person name="Tran N.C."/>
            <person name="Knight R."/>
            <person name="Edlund A."/>
        </authorList>
    </citation>
    <scope>NUCLEOTIDE SEQUENCE</scope>
    <source>
        <strain evidence="6">JCVI_25_bin.9</strain>
    </source>
</reference>
<keyword evidence="2" id="KW-1003">Cell membrane</keyword>
<dbReference type="InterPro" id="IPR052378">
    <property type="entry name" value="NosR_regulator"/>
</dbReference>
<sequence length="363" mass="41068">MVKRLQQIIILLACLSVVAVVAVQRDGKLLGNSVFKEDKTGNTNKIDTLRTLEDGTIIINTSYLAKDIKGFGGAVPLDIYIKNGKILEVKALHNSETPEFFQEASQLLRRWNGKTLDEALKIKVDGVSGATFSSRGIIGNMQAGLRYAAKNAQEPSLFDKMDLRTKTLVGLLVVFMAAMIPLFVKNKRYRVFQLLLNFVVLGLWGGTFISWSVIVGYMSGGINVWISLVPIIMLITAFIYPLFGKKNYYCTNVCPFGAVQELAGMVNHKKWKMSKRTAQYLDHFRKILFWVLMALMISGVWFQWMDYELFVAFIFQSATWIVMMMAVVFILLSFFVPRPYCRFVCPMGSFFKLSSTTSVKKLI</sequence>
<evidence type="ECO:0000256" key="3">
    <source>
        <dbReference type="ARBA" id="ARBA00023136"/>
    </source>
</evidence>
<keyword evidence="3 4" id="KW-0472">Membrane</keyword>
<feature type="transmembrane region" description="Helical" evidence="4">
    <location>
        <begin position="310"/>
        <end position="336"/>
    </location>
</feature>
<dbReference type="PANTHER" id="PTHR30224:SF4">
    <property type="entry name" value="ELECTRON TRANSPORT PROTEIN YCCM-RELATED"/>
    <property type="match status" value="1"/>
</dbReference>
<name>A0A930I0M5_9BACT</name>
<dbReference type="GO" id="GO:0010181">
    <property type="term" value="F:FMN binding"/>
    <property type="evidence" value="ECO:0007669"/>
    <property type="project" value="InterPro"/>
</dbReference>
<dbReference type="SMART" id="SM00900">
    <property type="entry name" value="FMN_bind"/>
    <property type="match status" value="1"/>
</dbReference>
<protein>
    <submittedName>
        <fullName evidence="6">4Fe-4S binding protein</fullName>
    </submittedName>
</protein>
<comment type="subcellular location">
    <subcellularLocation>
        <location evidence="1">Cell membrane</location>
    </subcellularLocation>
</comment>
<feature type="transmembrane region" description="Helical" evidence="4">
    <location>
        <begin position="196"/>
        <end position="218"/>
    </location>
</feature>
<dbReference type="Pfam" id="PF04205">
    <property type="entry name" value="FMN_bind"/>
    <property type="match status" value="1"/>
</dbReference>
<feature type="transmembrane region" description="Helical" evidence="4">
    <location>
        <begin position="287"/>
        <end position="304"/>
    </location>
</feature>
<evidence type="ECO:0000313" key="6">
    <source>
        <dbReference type="EMBL" id="MBF1415514.1"/>
    </source>
</evidence>
<dbReference type="EMBL" id="JABZSQ010000155">
    <property type="protein sequence ID" value="MBF1415514.1"/>
    <property type="molecule type" value="Genomic_DNA"/>
</dbReference>
<evidence type="ECO:0000256" key="2">
    <source>
        <dbReference type="ARBA" id="ARBA00022475"/>
    </source>
</evidence>
<keyword evidence="4" id="KW-1133">Transmembrane helix</keyword>
<dbReference type="PANTHER" id="PTHR30224">
    <property type="entry name" value="ELECTRON TRANSPORT PROTEIN"/>
    <property type="match status" value="1"/>
</dbReference>
<organism evidence="6 7">
    <name type="scientific">Prevotella histicola</name>
    <dbReference type="NCBI Taxonomy" id="470565"/>
    <lineage>
        <taxon>Bacteria</taxon>
        <taxon>Pseudomonadati</taxon>
        <taxon>Bacteroidota</taxon>
        <taxon>Bacteroidia</taxon>
        <taxon>Bacteroidales</taxon>
        <taxon>Prevotellaceae</taxon>
        <taxon>Prevotella</taxon>
    </lineage>
</organism>
<evidence type="ECO:0000313" key="7">
    <source>
        <dbReference type="Proteomes" id="UP000757461"/>
    </source>
</evidence>
<evidence type="ECO:0000259" key="5">
    <source>
        <dbReference type="SMART" id="SM00900"/>
    </source>
</evidence>
<dbReference type="InterPro" id="IPR007329">
    <property type="entry name" value="FMN-bd"/>
</dbReference>
<gene>
    <name evidence="6" type="ORF">HXN33_08045</name>
</gene>
<comment type="caution">
    <text evidence="6">The sequence shown here is derived from an EMBL/GenBank/DDBJ whole genome shotgun (WGS) entry which is preliminary data.</text>
</comment>
<proteinExistence type="predicted"/>
<evidence type="ECO:0000256" key="1">
    <source>
        <dbReference type="ARBA" id="ARBA00004236"/>
    </source>
</evidence>
<dbReference type="InterPro" id="IPR017896">
    <property type="entry name" value="4Fe4S_Fe-S-bd"/>
</dbReference>
<evidence type="ECO:0000256" key="4">
    <source>
        <dbReference type="SAM" id="Phobius"/>
    </source>
</evidence>
<feature type="transmembrane region" description="Helical" evidence="4">
    <location>
        <begin position="224"/>
        <end position="243"/>
    </location>
</feature>
<dbReference type="GO" id="GO:0005886">
    <property type="term" value="C:plasma membrane"/>
    <property type="evidence" value="ECO:0007669"/>
    <property type="project" value="UniProtKB-SubCell"/>
</dbReference>
<accession>A0A930I0M5</accession>
<keyword evidence="4" id="KW-0812">Transmembrane</keyword>
<dbReference type="RefSeq" id="WP_036870686.1">
    <property type="nucleotide sequence ID" value="NZ_JABZSM010000018.1"/>
</dbReference>
<feature type="transmembrane region" description="Helical" evidence="4">
    <location>
        <begin position="167"/>
        <end position="184"/>
    </location>
</feature>
<dbReference type="Pfam" id="PF12801">
    <property type="entry name" value="Fer4_5"/>
    <property type="match status" value="2"/>
</dbReference>
<dbReference type="AlphaFoldDB" id="A0A930I0M5"/>
<dbReference type="Proteomes" id="UP000757461">
    <property type="component" value="Unassembled WGS sequence"/>
</dbReference>
<feature type="domain" description="FMN-binding" evidence="5">
    <location>
        <begin position="70"/>
        <end position="148"/>
    </location>
</feature>